<dbReference type="EMBL" id="JBBUKT010000013">
    <property type="protein sequence ID" value="MEK7953753.1"/>
    <property type="molecule type" value="Genomic_DNA"/>
</dbReference>
<organism evidence="2 3">
    <name type="scientific">Luteolibacter soli</name>
    <dbReference type="NCBI Taxonomy" id="3135280"/>
    <lineage>
        <taxon>Bacteria</taxon>
        <taxon>Pseudomonadati</taxon>
        <taxon>Verrucomicrobiota</taxon>
        <taxon>Verrucomicrobiia</taxon>
        <taxon>Verrucomicrobiales</taxon>
        <taxon>Verrucomicrobiaceae</taxon>
        <taxon>Luteolibacter</taxon>
    </lineage>
</organism>
<proteinExistence type="predicted"/>
<protein>
    <submittedName>
        <fullName evidence="2">Uncharacterized protein</fullName>
    </submittedName>
</protein>
<gene>
    <name evidence="2" type="ORF">WKV53_24775</name>
</gene>
<keyword evidence="1" id="KW-0812">Transmembrane</keyword>
<accession>A0ABU9B1U3</accession>
<evidence type="ECO:0000313" key="2">
    <source>
        <dbReference type="EMBL" id="MEK7953753.1"/>
    </source>
</evidence>
<feature type="transmembrane region" description="Helical" evidence="1">
    <location>
        <begin position="48"/>
        <end position="74"/>
    </location>
</feature>
<reference evidence="2 3" key="1">
    <citation type="submission" date="2024-04" db="EMBL/GenBank/DDBJ databases">
        <title>Luteolibacter sp. isolated from soil.</title>
        <authorList>
            <person name="An J."/>
        </authorList>
    </citation>
    <scope>NUCLEOTIDE SEQUENCE [LARGE SCALE GENOMIC DNA]</scope>
    <source>
        <strain evidence="2 3">Y139</strain>
    </source>
</reference>
<dbReference type="Proteomes" id="UP001371305">
    <property type="component" value="Unassembled WGS sequence"/>
</dbReference>
<name>A0ABU9B1U3_9BACT</name>
<feature type="transmembrane region" description="Helical" evidence="1">
    <location>
        <begin position="12"/>
        <end position="36"/>
    </location>
</feature>
<comment type="caution">
    <text evidence="2">The sequence shown here is derived from an EMBL/GenBank/DDBJ whole genome shotgun (WGS) entry which is preliminary data.</text>
</comment>
<feature type="transmembrane region" description="Helical" evidence="1">
    <location>
        <begin position="86"/>
        <end position="106"/>
    </location>
</feature>
<evidence type="ECO:0000256" key="1">
    <source>
        <dbReference type="SAM" id="Phobius"/>
    </source>
</evidence>
<evidence type="ECO:0000313" key="3">
    <source>
        <dbReference type="Proteomes" id="UP001371305"/>
    </source>
</evidence>
<keyword evidence="1" id="KW-1133">Transmembrane helix</keyword>
<keyword evidence="3" id="KW-1185">Reference proteome</keyword>
<sequence>MSSPDKSPATSGFDGFVHIACSASLLGSMGASFLIIPGVRSGLYGGTALMVGFIFVCQVAVLLFAVGVPVLVMAIRRRLKLSREAVWLLALAVAGVAAEALVLWLVPVTGGS</sequence>
<keyword evidence="1" id="KW-0472">Membrane</keyword>